<protein>
    <submittedName>
        <fullName evidence="14">Disease resistance protein RGA4</fullName>
    </submittedName>
</protein>
<organism evidence="13 14">
    <name type="scientific">Phoenix dactylifera</name>
    <name type="common">Date palm</name>
    <dbReference type="NCBI Taxonomy" id="42345"/>
    <lineage>
        <taxon>Eukaryota</taxon>
        <taxon>Viridiplantae</taxon>
        <taxon>Streptophyta</taxon>
        <taxon>Embryophyta</taxon>
        <taxon>Tracheophyta</taxon>
        <taxon>Spermatophyta</taxon>
        <taxon>Magnoliopsida</taxon>
        <taxon>Liliopsida</taxon>
        <taxon>Arecaceae</taxon>
        <taxon>Coryphoideae</taxon>
        <taxon>Phoeniceae</taxon>
        <taxon>Phoenix</taxon>
    </lineage>
</organism>
<evidence type="ECO:0000259" key="12">
    <source>
        <dbReference type="Pfam" id="PF25019"/>
    </source>
</evidence>
<evidence type="ECO:0000256" key="1">
    <source>
        <dbReference type="ARBA" id="ARBA00008894"/>
    </source>
</evidence>
<dbReference type="GO" id="GO:0005524">
    <property type="term" value="F:ATP binding"/>
    <property type="evidence" value="ECO:0007669"/>
    <property type="project" value="UniProtKB-KW"/>
</dbReference>
<feature type="compositionally biased region" description="Polar residues" evidence="7">
    <location>
        <begin position="151"/>
        <end position="166"/>
    </location>
</feature>
<dbReference type="InterPro" id="IPR002182">
    <property type="entry name" value="NB-ARC"/>
</dbReference>
<dbReference type="Pfam" id="PF25019">
    <property type="entry name" value="LRR_R13L1-DRL21"/>
    <property type="match status" value="1"/>
</dbReference>
<dbReference type="CDD" id="cd14798">
    <property type="entry name" value="RX-CC_like"/>
    <property type="match status" value="1"/>
</dbReference>
<evidence type="ECO:0000259" key="8">
    <source>
        <dbReference type="Pfam" id="PF00931"/>
    </source>
</evidence>
<feature type="domain" description="R13L1/DRL21-like LRR repeat region" evidence="12">
    <location>
        <begin position="681"/>
        <end position="810"/>
    </location>
</feature>
<keyword evidence="2" id="KW-0433">Leucine-rich repeat</keyword>
<evidence type="ECO:0000259" key="9">
    <source>
        <dbReference type="Pfam" id="PF18052"/>
    </source>
</evidence>
<dbReference type="Pfam" id="PF23559">
    <property type="entry name" value="WHD_DRP"/>
    <property type="match status" value="1"/>
</dbReference>
<dbReference type="PRINTS" id="PR00364">
    <property type="entry name" value="DISEASERSIST"/>
</dbReference>
<sequence>MAAEAVLSAFFQVLFDKLATPMLKEFESLLGIKRELAKLPITLAKVQAVLNDAEEKQNHDEAVKIWLKELKDVAYDMDDILDELTTELALHANVESDPGQSGRNTVCTLFSSLTMNLYQHEVASRINDIHRRLDEIVKEKEDLNLRGLGGASQSDPSQGRESTSLVDESTVIGRGSAVEKIVESLVSDEFGGTTVSVFPIVGMAGIGKTTVAQLVFNDERVKSYFEPRIWIHVSEIFDVKRLTKAIIESATGKIFELMDLNSLHLSLREKLKGKRFLLVLDDVWNESRSAWESLRKPLTSGARGSKVLLTTQSETVSRIMGTSPSYCLTSLSNEDCWVLFKKIAFAEGNSDAHPRLETVGKEIAKKLKGLPLAAKTLGGLLYSKKHEDDWKVILKSEIWELPANGNDILPALQLSYRHLPAHLKQCFVYCSVFTKGSTFDKTKLVQHWIAQGYVRPSRMREMEDIGGQYFDDLICRSLFQHYRLDKSRFTMHDLIHDLAQSISVGESVIVKDDEQCKSSKLTRHCSVTCDNLSSWESQSSHNLKSLRTLILRCVHRTCTSRIPHDLVLKSTNLRVLDLSKSCITELPDSIHHLKQLRLLDLSYCNIIMLPESVCNLYNLQTLKLKSCDKLQVLPKDMNKLINLRHLEEERGLVCTIKGIGRLTSLQELYLFKVVREIGYKLEELKDLTGLRGKLRISKLEMVVDVHEASEAKLNNKQKLQELELAWTADRHINSIDQGKDEHVLQELQPHANLEVLVVRGYGGLNFPSWFQSPPLLPNLVRISLFNCKRCEVLPPLGQLPFLNHVIIRKMPRLRRLGHEFCGSGKVSGFPSLEKLQICKVPELEEWTGVEIGEFPCLHLLLLSECPKLKVLPNLSPALRKLTVIKCPQLMDFAGSFPSLHLLNLTGCNERILSSARLLHLKSLTMLQISGFRKLTSLQNEWLQHLTALKDLTIRNLDELVSLEEVGFEFLVSLRRLKVESCPKLKSLLDGAAPQALEELEVDSCQDLKTLIEGVTLQDLTSIRRLQIVGCHSLECLPTELKNLTSLSHLYIKNCRRIRSLPELPNSVKRLVISHCQLLKECCQKEIGEDWHKISHIPNIWIDDQQILNTSSSTL</sequence>
<keyword evidence="3" id="KW-0677">Repeat</keyword>
<dbReference type="InterPro" id="IPR056789">
    <property type="entry name" value="LRR_R13L1-DRL21"/>
</dbReference>
<dbReference type="Pfam" id="PF23598">
    <property type="entry name" value="LRR_14"/>
    <property type="match status" value="1"/>
</dbReference>
<dbReference type="PANTHER" id="PTHR36766">
    <property type="entry name" value="PLANT BROAD-SPECTRUM MILDEW RESISTANCE PROTEIN RPW8"/>
    <property type="match status" value="1"/>
</dbReference>
<dbReference type="Gene3D" id="1.20.5.4130">
    <property type="match status" value="1"/>
</dbReference>
<dbReference type="AlphaFoldDB" id="A0A8B8JBJ2"/>
<gene>
    <name evidence="14" type="primary">LOC108511758</name>
</gene>
<dbReference type="GeneID" id="108511758"/>
<dbReference type="InterPro" id="IPR036388">
    <property type="entry name" value="WH-like_DNA-bd_sf"/>
</dbReference>
<dbReference type="GO" id="GO:0002758">
    <property type="term" value="P:innate immune response-activating signaling pathway"/>
    <property type="evidence" value="ECO:0007669"/>
    <property type="project" value="UniProtKB-ARBA"/>
</dbReference>
<evidence type="ECO:0000256" key="4">
    <source>
        <dbReference type="ARBA" id="ARBA00022741"/>
    </source>
</evidence>
<keyword evidence="4" id="KW-0547">Nucleotide-binding</keyword>
<dbReference type="Gene3D" id="3.40.50.300">
    <property type="entry name" value="P-loop containing nucleotide triphosphate hydrolases"/>
    <property type="match status" value="1"/>
</dbReference>
<dbReference type="PROSITE" id="PS51450">
    <property type="entry name" value="LRR"/>
    <property type="match status" value="1"/>
</dbReference>
<dbReference type="InterPro" id="IPR041118">
    <property type="entry name" value="Rx_N"/>
</dbReference>
<evidence type="ECO:0000313" key="13">
    <source>
        <dbReference type="Proteomes" id="UP000228380"/>
    </source>
</evidence>
<feature type="domain" description="Disease resistance R13L4/SHOC-2-like LRR" evidence="11">
    <location>
        <begin position="538"/>
        <end position="648"/>
    </location>
</feature>
<evidence type="ECO:0000313" key="14">
    <source>
        <dbReference type="RefSeq" id="XP_026665510.1"/>
    </source>
</evidence>
<reference evidence="14" key="1">
    <citation type="submission" date="2025-08" db="UniProtKB">
        <authorList>
            <consortium name="RefSeq"/>
        </authorList>
    </citation>
    <scope>IDENTIFICATION</scope>
    <source>
        <tissue evidence="14">Young leaves</tissue>
    </source>
</reference>
<name>A0A8B8JBJ2_PHODC</name>
<dbReference type="PANTHER" id="PTHR36766:SF40">
    <property type="entry name" value="DISEASE RESISTANCE PROTEIN RGA3"/>
    <property type="match status" value="1"/>
</dbReference>
<dbReference type="SUPFAM" id="SSF52540">
    <property type="entry name" value="P-loop containing nucleoside triphosphate hydrolases"/>
    <property type="match status" value="1"/>
</dbReference>
<dbReference type="Pfam" id="PF18052">
    <property type="entry name" value="Rx_N"/>
    <property type="match status" value="1"/>
</dbReference>
<dbReference type="InterPro" id="IPR055414">
    <property type="entry name" value="LRR_R13L4/SHOC2-like"/>
</dbReference>
<dbReference type="InterPro" id="IPR042197">
    <property type="entry name" value="Apaf_helical"/>
</dbReference>
<keyword evidence="13" id="KW-1185">Reference proteome</keyword>
<dbReference type="OrthoDB" id="775811at2759"/>
<dbReference type="RefSeq" id="XP_026665510.1">
    <property type="nucleotide sequence ID" value="XM_026809709.2"/>
</dbReference>
<evidence type="ECO:0000256" key="7">
    <source>
        <dbReference type="SAM" id="MobiDB-lite"/>
    </source>
</evidence>
<proteinExistence type="inferred from homology"/>
<feature type="domain" description="Disease resistance N-terminal" evidence="9">
    <location>
        <begin position="12"/>
        <end position="92"/>
    </location>
</feature>
<keyword evidence="6" id="KW-0067">ATP-binding</keyword>
<dbReference type="GO" id="GO:0009626">
    <property type="term" value="P:plant-type hypersensitive response"/>
    <property type="evidence" value="ECO:0007669"/>
    <property type="project" value="UniProtKB-ARBA"/>
</dbReference>
<evidence type="ECO:0000256" key="5">
    <source>
        <dbReference type="ARBA" id="ARBA00022821"/>
    </source>
</evidence>
<dbReference type="InterPro" id="IPR058922">
    <property type="entry name" value="WHD_DRP"/>
</dbReference>
<keyword evidence="5" id="KW-0611">Plant defense</keyword>
<dbReference type="InterPro" id="IPR027417">
    <property type="entry name" value="P-loop_NTPase"/>
</dbReference>
<dbReference type="Gene3D" id="3.80.10.10">
    <property type="entry name" value="Ribonuclease Inhibitor"/>
    <property type="match status" value="4"/>
</dbReference>
<feature type="domain" description="Disease resistance protein winged helix" evidence="10">
    <location>
        <begin position="432"/>
        <end position="499"/>
    </location>
</feature>
<dbReference type="KEGG" id="pda:108511758"/>
<dbReference type="InterPro" id="IPR032675">
    <property type="entry name" value="LRR_dom_sf"/>
</dbReference>
<dbReference type="Pfam" id="PF00931">
    <property type="entry name" value="NB-ARC"/>
    <property type="match status" value="1"/>
</dbReference>
<feature type="domain" description="NB-ARC" evidence="8">
    <location>
        <begin position="177"/>
        <end position="347"/>
    </location>
</feature>
<dbReference type="FunFam" id="3.40.50.300:FF:001091">
    <property type="entry name" value="Probable disease resistance protein At1g61300"/>
    <property type="match status" value="1"/>
</dbReference>
<evidence type="ECO:0000256" key="6">
    <source>
        <dbReference type="ARBA" id="ARBA00022840"/>
    </source>
</evidence>
<evidence type="ECO:0000256" key="3">
    <source>
        <dbReference type="ARBA" id="ARBA00022737"/>
    </source>
</evidence>
<dbReference type="InterPro" id="IPR038005">
    <property type="entry name" value="RX-like_CC"/>
</dbReference>
<dbReference type="FunFam" id="1.10.10.10:FF:000322">
    <property type="entry name" value="Probable disease resistance protein At1g63360"/>
    <property type="match status" value="1"/>
</dbReference>
<comment type="similarity">
    <text evidence="1">Belongs to the disease resistance NB-LRR family.</text>
</comment>
<dbReference type="InterPro" id="IPR001611">
    <property type="entry name" value="Leu-rich_rpt"/>
</dbReference>
<feature type="region of interest" description="Disordered" evidence="7">
    <location>
        <begin position="147"/>
        <end position="166"/>
    </location>
</feature>
<dbReference type="Proteomes" id="UP000228380">
    <property type="component" value="Unplaced"/>
</dbReference>
<dbReference type="Gene3D" id="1.10.10.10">
    <property type="entry name" value="Winged helix-like DNA-binding domain superfamily/Winged helix DNA-binding domain"/>
    <property type="match status" value="1"/>
</dbReference>
<dbReference type="GO" id="GO:0043531">
    <property type="term" value="F:ADP binding"/>
    <property type="evidence" value="ECO:0007669"/>
    <property type="project" value="InterPro"/>
</dbReference>
<evidence type="ECO:0000256" key="2">
    <source>
        <dbReference type="ARBA" id="ARBA00022614"/>
    </source>
</evidence>
<evidence type="ECO:0000259" key="11">
    <source>
        <dbReference type="Pfam" id="PF23598"/>
    </source>
</evidence>
<dbReference type="GO" id="GO:0042742">
    <property type="term" value="P:defense response to bacterium"/>
    <property type="evidence" value="ECO:0007669"/>
    <property type="project" value="UniProtKB-ARBA"/>
</dbReference>
<evidence type="ECO:0000259" key="10">
    <source>
        <dbReference type="Pfam" id="PF23559"/>
    </source>
</evidence>
<dbReference type="Gene3D" id="1.10.8.430">
    <property type="entry name" value="Helical domain of apoptotic protease-activating factors"/>
    <property type="match status" value="1"/>
</dbReference>
<dbReference type="SUPFAM" id="SSF52058">
    <property type="entry name" value="L domain-like"/>
    <property type="match status" value="2"/>
</dbReference>
<accession>A0A8B8JBJ2</accession>